<name>A0A7C9ABT8_OPUST</name>
<dbReference type="EMBL" id="GISG01218512">
    <property type="protein sequence ID" value="MBA4662809.1"/>
    <property type="molecule type" value="Transcribed_RNA"/>
</dbReference>
<accession>A0A7C9ABT8</accession>
<dbReference type="EMBL" id="GISG01218515">
    <property type="protein sequence ID" value="MBA4662811.1"/>
    <property type="molecule type" value="Transcribed_RNA"/>
</dbReference>
<proteinExistence type="predicted"/>
<dbReference type="EMBL" id="GISG01218513">
    <property type="protein sequence ID" value="MBA4662810.1"/>
    <property type="molecule type" value="Transcribed_RNA"/>
</dbReference>
<sequence length="104" mass="11430">MRNSLVGTMMPHPTVLRKDCKKFLGENFCHSFSVNLTRLPAQANTWPWIPASWNTFRGRSNERSAKAETARSPPRASLSEAVAESLSCLSLVCLRGSVGPSPLD</sequence>
<dbReference type="AlphaFoldDB" id="A0A7C9ABT8"/>
<protein>
    <submittedName>
        <fullName evidence="1">Uncharacterized protein</fullName>
    </submittedName>
</protein>
<evidence type="ECO:0000313" key="1">
    <source>
        <dbReference type="EMBL" id="MBA4662811.1"/>
    </source>
</evidence>
<reference evidence="1" key="1">
    <citation type="journal article" date="2013" name="J. Plant Res.">
        <title>Effect of fungi and light on seed germination of three Opuntia species from semiarid lands of central Mexico.</title>
        <authorList>
            <person name="Delgado-Sanchez P."/>
            <person name="Jimenez-Bremont J.F."/>
            <person name="Guerrero-Gonzalez Mde L."/>
            <person name="Flores J."/>
        </authorList>
    </citation>
    <scope>NUCLEOTIDE SEQUENCE</scope>
    <source>
        <tissue evidence="1">Cladode</tissue>
    </source>
</reference>
<organism evidence="1">
    <name type="scientific">Opuntia streptacantha</name>
    <name type="common">Prickly pear cactus</name>
    <name type="synonym">Opuntia cardona</name>
    <dbReference type="NCBI Taxonomy" id="393608"/>
    <lineage>
        <taxon>Eukaryota</taxon>
        <taxon>Viridiplantae</taxon>
        <taxon>Streptophyta</taxon>
        <taxon>Embryophyta</taxon>
        <taxon>Tracheophyta</taxon>
        <taxon>Spermatophyta</taxon>
        <taxon>Magnoliopsida</taxon>
        <taxon>eudicotyledons</taxon>
        <taxon>Gunneridae</taxon>
        <taxon>Pentapetalae</taxon>
        <taxon>Caryophyllales</taxon>
        <taxon>Cactineae</taxon>
        <taxon>Cactaceae</taxon>
        <taxon>Opuntioideae</taxon>
        <taxon>Opuntia</taxon>
    </lineage>
</organism>
<reference evidence="1" key="2">
    <citation type="submission" date="2020-07" db="EMBL/GenBank/DDBJ databases">
        <authorList>
            <person name="Vera ALvarez R."/>
            <person name="Arias-Moreno D.M."/>
            <person name="Jimenez-Jacinto V."/>
            <person name="Jimenez-Bremont J.F."/>
            <person name="Swaminathan K."/>
            <person name="Moose S.P."/>
            <person name="Guerrero-Gonzalez M.L."/>
            <person name="Marino-Ramirez L."/>
            <person name="Landsman D."/>
            <person name="Rodriguez-Kessler M."/>
            <person name="Delgado-Sanchez P."/>
        </authorList>
    </citation>
    <scope>NUCLEOTIDE SEQUENCE</scope>
    <source>
        <tissue evidence="1">Cladode</tissue>
    </source>
</reference>